<dbReference type="EMBL" id="KN846960">
    <property type="protein sequence ID" value="KIW65560.1"/>
    <property type="molecule type" value="Genomic_DNA"/>
</dbReference>
<sequence length="248" mass="27650">MTTRHQPKPRADSDRRPPYAAASSATPPNPQSVAYPHATSRVSQSAHASDERGSNNADKDKNDQRRHDKDQESDHERPPPRRAPGPNQHDSRGESEEQEARTPRSYHTPTQRDVTGKGREGHADIDERDDVGLSQFASAPTMSRTQHQRDPSYSNYMVTPSSRSRNEPKTAMQYVSGQGQHIYSSDSMPSTTSSMHRRSYDQPRSGIPPPKQHSASGPKYGPPTTTVQFSSYQSSQPRYETTRPSPDS</sequence>
<feature type="compositionally biased region" description="Basic and acidic residues" evidence="1">
    <location>
        <begin position="114"/>
        <end position="125"/>
    </location>
</feature>
<feature type="region of interest" description="Disordered" evidence="1">
    <location>
        <begin position="1"/>
        <end position="248"/>
    </location>
</feature>
<evidence type="ECO:0000256" key="1">
    <source>
        <dbReference type="SAM" id="MobiDB-lite"/>
    </source>
</evidence>
<feature type="compositionally biased region" description="Low complexity" evidence="1">
    <location>
        <begin position="184"/>
        <end position="194"/>
    </location>
</feature>
<evidence type="ECO:0000313" key="2">
    <source>
        <dbReference type="EMBL" id="KIW65560.1"/>
    </source>
</evidence>
<organism evidence="2 3">
    <name type="scientific">Phialophora macrospora</name>
    <dbReference type="NCBI Taxonomy" id="1851006"/>
    <lineage>
        <taxon>Eukaryota</taxon>
        <taxon>Fungi</taxon>
        <taxon>Dikarya</taxon>
        <taxon>Ascomycota</taxon>
        <taxon>Pezizomycotina</taxon>
        <taxon>Eurotiomycetes</taxon>
        <taxon>Chaetothyriomycetidae</taxon>
        <taxon>Chaetothyriales</taxon>
        <taxon>Herpotrichiellaceae</taxon>
        <taxon>Phialophora</taxon>
    </lineage>
</organism>
<name>A0A0D2FFJ7_9EURO</name>
<protein>
    <submittedName>
        <fullName evidence="2">Uncharacterized protein</fullName>
    </submittedName>
</protein>
<dbReference type="Proteomes" id="UP000054266">
    <property type="component" value="Unassembled WGS sequence"/>
</dbReference>
<feature type="compositionally biased region" description="Polar residues" evidence="1">
    <location>
        <begin position="173"/>
        <end position="183"/>
    </location>
</feature>
<dbReference type="HOGENOM" id="CLU_1120041_0_0_1"/>
<keyword evidence="3" id="KW-1185">Reference proteome</keyword>
<evidence type="ECO:0000313" key="3">
    <source>
        <dbReference type="Proteomes" id="UP000054266"/>
    </source>
</evidence>
<reference evidence="2 3" key="1">
    <citation type="submission" date="2015-01" db="EMBL/GenBank/DDBJ databases">
        <title>The Genome Sequence of Capronia semiimmersa CBS27337.</title>
        <authorList>
            <consortium name="The Broad Institute Genomics Platform"/>
            <person name="Cuomo C."/>
            <person name="de Hoog S."/>
            <person name="Gorbushina A."/>
            <person name="Stielow B."/>
            <person name="Teixiera M."/>
            <person name="Abouelleil A."/>
            <person name="Chapman S.B."/>
            <person name="Priest M."/>
            <person name="Young S.K."/>
            <person name="Wortman J."/>
            <person name="Nusbaum C."/>
            <person name="Birren B."/>
        </authorList>
    </citation>
    <scope>NUCLEOTIDE SEQUENCE [LARGE SCALE GENOMIC DNA]</scope>
    <source>
        <strain evidence="2 3">CBS 27337</strain>
    </source>
</reference>
<feature type="compositionally biased region" description="Basic and acidic residues" evidence="1">
    <location>
        <begin position="89"/>
        <end position="102"/>
    </location>
</feature>
<gene>
    <name evidence="2" type="ORF">PV04_07810</name>
</gene>
<proteinExistence type="predicted"/>
<dbReference type="AlphaFoldDB" id="A0A0D2FFJ7"/>
<feature type="compositionally biased region" description="Polar residues" evidence="1">
    <location>
        <begin position="223"/>
        <end position="248"/>
    </location>
</feature>
<accession>A0A0D2FFJ7</accession>
<feature type="compositionally biased region" description="Polar residues" evidence="1">
    <location>
        <begin position="135"/>
        <end position="163"/>
    </location>
</feature>
<feature type="compositionally biased region" description="Basic and acidic residues" evidence="1">
    <location>
        <begin position="48"/>
        <end position="79"/>
    </location>
</feature>